<sequence length="86" mass="9234">MASSSAFSQTLQYITSIKLVELERQRAACTRYVTDTLELAKAAGPDPIARVGVLIERIDAWTGLGSLVSQGISLGDYKACAPLFDL</sequence>
<reference evidence="2" key="1">
    <citation type="journal article" date="2017" name="Nat. Ecol. Evol.">
        <title>Genome expansion and lineage-specific genetic innovations in the forest pathogenic fungi Armillaria.</title>
        <authorList>
            <person name="Sipos G."/>
            <person name="Prasanna A.N."/>
            <person name="Walter M.C."/>
            <person name="O'Connor E."/>
            <person name="Balint B."/>
            <person name="Krizsan K."/>
            <person name="Kiss B."/>
            <person name="Hess J."/>
            <person name="Varga T."/>
            <person name="Slot J."/>
            <person name="Riley R."/>
            <person name="Boka B."/>
            <person name="Rigling D."/>
            <person name="Barry K."/>
            <person name="Lee J."/>
            <person name="Mihaltcheva S."/>
            <person name="LaButti K."/>
            <person name="Lipzen A."/>
            <person name="Waldron R."/>
            <person name="Moloney N.M."/>
            <person name="Sperisen C."/>
            <person name="Kredics L."/>
            <person name="Vagvoelgyi C."/>
            <person name="Patrignani A."/>
            <person name="Fitzpatrick D."/>
            <person name="Nagy I."/>
            <person name="Doyle S."/>
            <person name="Anderson J.B."/>
            <person name="Grigoriev I.V."/>
            <person name="Gueldener U."/>
            <person name="Muensterkoetter M."/>
            <person name="Nagy L.G."/>
        </authorList>
    </citation>
    <scope>NUCLEOTIDE SEQUENCE [LARGE SCALE GENOMIC DNA]</scope>
    <source>
        <strain evidence="2">28-4</strain>
    </source>
</reference>
<dbReference type="EMBL" id="KZ293420">
    <property type="protein sequence ID" value="PBK73698.1"/>
    <property type="molecule type" value="Genomic_DNA"/>
</dbReference>
<dbReference type="STRING" id="1076256.A0A2H3C5V1"/>
<keyword evidence="2" id="KW-1185">Reference proteome</keyword>
<accession>A0A2H3C5V1</accession>
<gene>
    <name evidence="1" type="ORF">ARMSODRAFT_952803</name>
</gene>
<protein>
    <submittedName>
        <fullName evidence="1">Uncharacterized protein</fullName>
    </submittedName>
</protein>
<organism evidence="1 2">
    <name type="scientific">Armillaria solidipes</name>
    <dbReference type="NCBI Taxonomy" id="1076256"/>
    <lineage>
        <taxon>Eukaryota</taxon>
        <taxon>Fungi</taxon>
        <taxon>Dikarya</taxon>
        <taxon>Basidiomycota</taxon>
        <taxon>Agaricomycotina</taxon>
        <taxon>Agaricomycetes</taxon>
        <taxon>Agaricomycetidae</taxon>
        <taxon>Agaricales</taxon>
        <taxon>Marasmiineae</taxon>
        <taxon>Physalacriaceae</taxon>
        <taxon>Armillaria</taxon>
    </lineage>
</organism>
<dbReference type="AlphaFoldDB" id="A0A2H3C5V1"/>
<evidence type="ECO:0000313" key="2">
    <source>
        <dbReference type="Proteomes" id="UP000218334"/>
    </source>
</evidence>
<proteinExistence type="predicted"/>
<evidence type="ECO:0000313" key="1">
    <source>
        <dbReference type="EMBL" id="PBK73698.1"/>
    </source>
</evidence>
<dbReference type="Proteomes" id="UP000218334">
    <property type="component" value="Unassembled WGS sequence"/>
</dbReference>
<name>A0A2H3C5V1_9AGAR</name>